<evidence type="ECO:0000313" key="8">
    <source>
        <dbReference type="WBParaSite" id="PSAMB.scaffold896size39088.g9492.t1"/>
    </source>
</evidence>
<dbReference type="Pfam" id="PF00728">
    <property type="entry name" value="Glyco_hydro_20"/>
    <property type="match status" value="1"/>
</dbReference>
<protein>
    <recommendedName>
        <fullName evidence="3">beta-N-acetylhexosaminidase</fullName>
        <ecNumber evidence="3">3.2.1.52</ecNumber>
    </recommendedName>
</protein>
<dbReference type="PANTHER" id="PTHR21040:SF11">
    <property type="entry name" value="BETA-N-ACETYLHEXOSAMINIDASE"/>
    <property type="match status" value="1"/>
</dbReference>
<dbReference type="GO" id="GO:0004563">
    <property type="term" value="F:beta-N-acetylhexosaminidase activity"/>
    <property type="evidence" value="ECO:0007669"/>
    <property type="project" value="UniProtKB-EC"/>
</dbReference>
<evidence type="ECO:0000256" key="3">
    <source>
        <dbReference type="ARBA" id="ARBA00012663"/>
    </source>
</evidence>
<evidence type="ECO:0000256" key="2">
    <source>
        <dbReference type="ARBA" id="ARBA00006285"/>
    </source>
</evidence>
<dbReference type="InterPro" id="IPR015883">
    <property type="entry name" value="Glyco_hydro_20_cat"/>
</dbReference>
<keyword evidence="7" id="KW-1185">Reference proteome</keyword>
<comment type="catalytic activity">
    <reaction evidence="1">
        <text>Hydrolysis of terminal non-reducing N-acetyl-D-hexosamine residues in N-acetyl-beta-D-hexosaminides.</text>
        <dbReference type="EC" id="3.2.1.52"/>
    </reaction>
</comment>
<name>A0A914XM46_9BILA</name>
<dbReference type="Gene3D" id="3.20.20.80">
    <property type="entry name" value="Glycosidases"/>
    <property type="match status" value="1"/>
</dbReference>
<feature type="domain" description="Glycoside hydrolase family 20 catalytic" evidence="6">
    <location>
        <begin position="228"/>
        <end position="375"/>
    </location>
</feature>
<keyword evidence="4" id="KW-0378">Hydrolase</keyword>
<feature type="region of interest" description="Disordered" evidence="5">
    <location>
        <begin position="39"/>
        <end position="62"/>
    </location>
</feature>
<proteinExistence type="inferred from homology"/>
<dbReference type="AlphaFoldDB" id="A0A914XM46"/>
<comment type="similarity">
    <text evidence="2">Belongs to the glycosyl hydrolase 20 family.</text>
</comment>
<reference evidence="8" key="1">
    <citation type="submission" date="2022-11" db="UniProtKB">
        <authorList>
            <consortium name="WormBaseParasite"/>
        </authorList>
    </citation>
    <scope>IDENTIFICATION</scope>
</reference>
<evidence type="ECO:0000256" key="4">
    <source>
        <dbReference type="ARBA" id="ARBA00022801"/>
    </source>
</evidence>
<dbReference type="InterPro" id="IPR038901">
    <property type="entry name" value="HEXDC-like"/>
</dbReference>
<dbReference type="Proteomes" id="UP000887566">
    <property type="component" value="Unplaced"/>
</dbReference>
<dbReference type="WBParaSite" id="PSAMB.scaffold896size39088.g9492.t1">
    <property type="protein sequence ID" value="PSAMB.scaffold896size39088.g9492.t1"/>
    <property type="gene ID" value="PSAMB.scaffold896size39088.g9492"/>
</dbReference>
<sequence>MMARLCRRIVRCQCRAILLGAIYFVTLVFVANLISASVPSDGVASPSETERAVNSPKLPTPPVVAADRQAPDARHLAQQPPIVAPAVARTTRTTTLARLVPGLLINKTLSPQLPLASSGGAQNDIADPNKPSQLMMMRKIRNVPSLQTVEKVNETKAITVDGQPYPLIKDGNFIPMRRIVHFDLKGAPFKPAYFMQLFPFLARMNATGVLIEWEDMFPYTGPLASAVNGNAYTVAEVRQILQAAKNARLDIIPLVQTFGHLEWILKLEQFANLRENSKFPQVICFADEKAWILIKDMVDQVAALHKEFGMSYFHMGADEAFQIGDCEADRTEMMKQGGRERVILWHIARTADHIASTHHTRVLAWHDMFANSNIQDLQHYRMIELVEPVIWSYAEDLDRYLHQSTWQALRPFPYVWGASAFKGADGPMRYHSNPMHYVRNNQAWIKQMSQNYASHTEFRGLILTGWSRYDHLAVLCEVLPVGMPALAMSLLTIFNGRNLNDYSDLTPIVGCQLTENTMSGGCQFPGAGVYQMINEFRSISDRLHDSFLSGYDFNGWLSRTAQKHRFSSAMYLDKILPELNAYLDTMNRLETELRREMASVFFDDAIEEFIYEYMGPDLELLRGRSEVAGQIKQTAYFLKRPFIKKNTDDPSSSLNNTVHHAP</sequence>
<dbReference type="EC" id="3.2.1.52" evidence="3"/>
<dbReference type="GO" id="GO:0005975">
    <property type="term" value="P:carbohydrate metabolic process"/>
    <property type="evidence" value="ECO:0007669"/>
    <property type="project" value="InterPro"/>
</dbReference>
<dbReference type="CDD" id="cd06565">
    <property type="entry name" value="GH20_GcnA-like"/>
    <property type="match status" value="1"/>
</dbReference>
<evidence type="ECO:0000256" key="5">
    <source>
        <dbReference type="SAM" id="MobiDB-lite"/>
    </source>
</evidence>
<evidence type="ECO:0000259" key="6">
    <source>
        <dbReference type="Pfam" id="PF00728"/>
    </source>
</evidence>
<evidence type="ECO:0000313" key="7">
    <source>
        <dbReference type="Proteomes" id="UP000887566"/>
    </source>
</evidence>
<dbReference type="PANTHER" id="PTHR21040">
    <property type="entry name" value="BCDNA.GH04120"/>
    <property type="match status" value="1"/>
</dbReference>
<organism evidence="7 8">
    <name type="scientific">Plectus sambesii</name>
    <dbReference type="NCBI Taxonomy" id="2011161"/>
    <lineage>
        <taxon>Eukaryota</taxon>
        <taxon>Metazoa</taxon>
        <taxon>Ecdysozoa</taxon>
        <taxon>Nematoda</taxon>
        <taxon>Chromadorea</taxon>
        <taxon>Plectida</taxon>
        <taxon>Plectina</taxon>
        <taxon>Plectoidea</taxon>
        <taxon>Plectidae</taxon>
        <taxon>Plectus</taxon>
    </lineage>
</organism>
<dbReference type="SUPFAM" id="SSF51445">
    <property type="entry name" value="(Trans)glycosidases"/>
    <property type="match status" value="1"/>
</dbReference>
<dbReference type="InterPro" id="IPR017853">
    <property type="entry name" value="GH"/>
</dbReference>
<evidence type="ECO:0000256" key="1">
    <source>
        <dbReference type="ARBA" id="ARBA00001231"/>
    </source>
</evidence>
<accession>A0A914XM46</accession>